<dbReference type="PANTHER" id="PTHR46732:SF5">
    <property type="entry name" value="ATP-DEPENDENT PROTEASE LA (LON) DOMAIN PROTEIN"/>
    <property type="match status" value="1"/>
</dbReference>
<organism evidence="3 4">
    <name type="scientific">Citrullus colocynthis</name>
    <name type="common">colocynth</name>
    <dbReference type="NCBI Taxonomy" id="252529"/>
    <lineage>
        <taxon>Eukaryota</taxon>
        <taxon>Viridiplantae</taxon>
        <taxon>Streptophyta</taxon>
        <taxon>Embryophyta</taxon>
        <taxon>Tracheophyta</taxon>
        <taxon>Spermatophyta</taxon>
        <taxon>Magnoliopsida</taxon>
        <taxon>eudicotyledons</taxon>
        <taxon>Gunneridae</taxon>
        <taxon>Pentapetalae</taxon>
        <taxon>rosids</taxon>
        <taxon>fabids</taxon>
        <taxon>Cucurbitales</taxon>
        <taxon>Cucurbitaceae</taxon>
        <taxon>Benincaseae</taxon>
        <taxon>Citrullus</taxon>
    </lineage>
</organism>
<dbReference type="InterPro" id="IPR015947">
    <property type="entry name" value="PUA-like_sf"/>
</dbReference>
<evidence type="ECO:0000313" key="4">
    <source>
        <dbReference type="Proteomes" id="UP001642487"/>
    </source>
</evidence>
<sequence>MIIGVVEEVLADVPFSVWYKIKRRKKRIGDLILGGIRIMGTMNCNVETWMSMNLAGSSTLACNRKRVCSFLPRSSRSRRSRVLLTPERHFHGFHVNRNTIFLLSAQRRWSLSVYASSLDLPLLPFSVNEVLVPSESKTLHLYEARYLALLDESLFRKNKLFVHFVLDPVAVSDSSREISFTARHACLVLIENVERLEVGALVTIRGIGRVKIIELLQVDPYLRGTILSVRDNIVHDECGLSSKVMDVKDVLHSLNSLEIKLKVPKEALLQTQILNSLTWAEKGIYVDIDQNFVPSLAERVSFAAFQPISGSTKSELQSLQLKKLKAMDIKNTLERLNKSLKLTKENISKVAAKLAIQSVEM</sequence>
<keyword evidence="4" id="KW-1185">Reference proteome</keyword>
<accession>A0ABP0Y0T6</accession>
<name>A0ABP0Y0T6_9ROSI</name>
<dbReference type="PANTHER" id="PTHR46732">
    <property type="entry name" value="ATP-DEPENDENT PROTEASE LA (LON) DOMAIN PROTEIN"/>
    <property type="match status" value="1"/>
</dbReference>
<feature type="domain" description="Lon N-terminal" evidence="2">
    <location>
        <begin position="120"/>
        <end position="347"/>
    </location>
</feature>
<dbReference type="SUPFAM" id="SSF88697">
    <property type="entry name" value="PUA domain-like"/>
    <property type="match status" value="1"/>
</dbReference>
<dbReference type="InterPro" id="IPR003111">
    <property type="entry name" value="Lon_prtase_N"/>
</dbReference>
<dbReference type="Pfam" id="PF02190">
    <property type="entry name" value="LON_substr_bdg"/>
    <property type="match status" value="1"/>
</dbReference>
<feature type="coiled-coil region" evidence="1">
    <location>
        <begin position="326"/>
        <end position="353"/>
    </location>
</feature>
<dbReference type="Gene3D" id="2.30.130.40">
    <property type="entry name" value="LON domain-like"/>
    <property type="match status" value="1"/>
</dbReference>
<gene>
    <name evidence="3" type="ORF">CITCOLO1_LOCUS5783</name>
</gene>
<dbReference type="InterPro" id="IPR046336">
    <property type="entry name" value="Lon_prtase_N_sf"/>
</dbReference>
<proteinExistence type="predicted"/>
<dbReference type="PROSITE" id="PS51787">
    <property type="entry name" value="LON_N"/>
    <property type="match status" value="1"/>
</dbReference>
<dbReference type="EMBL" id="OZ021745">
    <property type="protein sequence ID" value="CAK9314042.1"/>
    <property type="molecule type" value="Genomic_DNA"/>
</dbReference>
<reference evidence="3 4" key="1">
    <citation type="submission" date="2024-03" db="EMBL/GenBank/DDBJ databases">
        <authorList>
            <person name="Gkanogiannis A."/>
            <person name="Becerra Lopez-Lavalle L."/>
        </authorList>
    </citation>
    <scope>NUCLEOTIDE SEQUENCE [LARGE SCALE GENOMIC DNA]</scope>
</reference>
<evidence type="ECO:0000259" key="2">
    <source>
        <dbReference type="PROSITE" id="PS51787"/>
    </source>
</evidence>
<dbReference type="Proteomes" id="UP001642487">
    <property type="component" value="Chromosome 11"/>
</dbReference>
<keyword evidence="1" id="KW-0175">Coiled coil</keyword>
<evidence type="ECO:0000313" key="3">
    <source>
        <dbReference type="EMBL" id="CAK9314042.1"/>
    </source>
</evidence>
<protein>
    <recommendedName>
        <fullName evidence="2">Lon N-terminal domain-containing protein</fullName>
    </recommendedName>
</protein>
<evidence type="ECO:0000256" key="1">
    <source>
        <dbReference type="SAM" id="Coils"/>
    </source>
</evidence>